<keyword evidence="6 8" id="KW-1133">Transmembrane helix</keyword>
<feature type="transmembrane region" description="Helical" evidence="8">
    <location>
        <begin position="164"/>
        <end position="187"/>
    </location>
</feature>
<dbReference type="Pfam" id="PF03547">
    <property type="entry name" value="Mem_trans"/>
    <property type="match status" value="1"/>
</dbReference>
<comment type="subcellular location">
    <subcellularLocation>
        <location evidence="1">Cell membrane</location>
        <topology evidence="1">Multi-pass membrane protein</topology>
    </subcellularLocation>
</comment>
<organism evidence="9 10">
    <name type="scientific">Pararhizobium mangrovi</name>
    <dbReference type="NCBI Taxonomy" id="2590452"/>
    <lineage>
        <taxon>Bacteria</taxon>
        <taxon>Pseudomonadati</taxon>
        <taxon>Pseudomonadota</taxon>
        <taxon>Alphaproteobacteria</taxon>
        <taxon>Hyphomicrobiales</taxon>
        <taxon>Rhizobiaceae</taxon>
        <taxon>Rhizobium/Agrobacterium group</taxon>
        <taxon>Pararhizobium</taxon>
    </lineage>
</organism>
<keyword evidence="10" id="KW-1185">Reference proteome</keyword>
<keyword evidence="4" id="KW-1003">Cell membrane</keyword>
<evidence type="ECO:0000256" key="7">
    <source>
        <dbReference type="ARBA" id="ARBA00023136"/>
    </source>
</evidence>
<reference evidence="9 10" key="1">
    <citation type="submission" date="2019-06" db="EMBL/GenBank/DDBJ databases">
        <authorList>
            <person name="Li M."/>
        </authorList>
    </citation>
    <scope>NUCLEOTIDE SEQUENCE [LARGE SCALE GENOMIC DNA]</scope>
    <source>
        <strain evidence="9 10">BGMRC6574</strain>
    </source>
</reference>
<evidence type="ECO:0000256" key="5">
    <source>
        <dbReference type="ARBA" id="ARBA00022692"/>
    </source>
</evidence>
<keyword evidence="3" id="KW-0813">Transport</keyword>
<dbReference type="EMBL" id="VHLH01000023">
    <property type="protein sequence ID" value="TPW27127.1"/>
    <property type="molecule type" value="Genomic_DNA"/>
</dbReference>
<dbReference type="Gene3D" id="1.20.1530.20">
    <property type="match status" value="1"/>
</dbReference>
<evidence type="ECO:0000256" key="8">
    <source>
        <dbReference type="SAM" id="Phobius"/>
    </source>
</evidence>
<dbReference type="InterPro" id="IPR038770">
    <property type="entry name" value="Na+/solute_symporter_sf"/>
</dbReference>
<dbReference type="GO" id="GO:0055085">
    <property type="term" value="P:transmembrane transport"/>
    <property type="evidence" value="ECO:0007669"/>
    <property type="project" value="InterPro"/>
</dbReference>
<dbReference type="InterPro" id="IPR004776">
    <property type="entry name" value="Mem_transp_PIN-like"/>
</dbReference>
<evidence type="ECO:0000256" key="4">
    <source>
        <dbReference type="ARBA" id="ARBA00022475"/>
    </source>
</evidence>
<feature type="transmembrane region" description="Helical" evidence="8">
    <location>
        <begin position="38"/>
        <end position="55"/>
    </location>
</feature>
<comment type="caution">
    <text evidence="9">The sequence shown here is derived from an EMBL/GenBank/DDBJ whole genome shotgun (WGS) entry which is preliminary data.</text>
</comment>
<feature type="transmembrane region" description="Helical" evidence="8">
    <location>
        <begin position="193"/>
        <end position="213"/>
    </location>
</feature>
<dbReference type="PANTHER" id="PTHR36838:SF4">
    <property type="entry name" value="AUXIN EFFLUX CARRIER FAMILY PROTEIN"/>
    <property type="match status" value="1"/>
</dbReference>
<gene>
    <name evidence="9" type="ORF">FJU11_12340</name>
</gene>
<evidence type="ECO:0000256" key="1">
    <source>
        <dbReference type="ARBA" id="ARBA00004651"/>
    </source>
</evidence>
<feature type="transmembrane region" description="Helical" evidence="8">
    <location>
        <begin position="280"/>
        <end position="305"/>
    </location>
</feature>
<dbReference type="Proteomes" id="UP000320314">
    <property type="component" value="Unassembled WGS sequence"/>
</dbReference>
<protein>
    <submittedName>
        <fullName evidence="9">AEC family transporter</fullName>
    </submittedName>
</protein>
<dbReference type="PANTHER" id="PTHR36838">
    <property type="entry name" value="AUXIN EFFLUX CARRIER FAMILY PROTEIN"/>
    <property type="match status" value="1"/>
</dbReference>
<accession>A0A506U5C3</accession>
<sequence>MIPIFESIVPVFLIVLLGVALRRWRAIDAGFWRGLEQMGYYVLFPAFLFQTLYTANFSNVPLVRVGGSALLSVFLVSLLLLLAWPPLARRGLAPASFTTIFQTSSRWNAFVALAVAEKLAGAEGVAVVAFVMAVIVLPINLVNVSVLVWFSNSDRQWLSFVRRIVTNPVVLASLAGLAARALPFAIYPPVDEAIALVGRAALGLGLIMVGAGLRIEDALRPGSASLGPLVVKLVGFPILMMALGTAFGVDPASFYMLVLCASVPTAMNGFVLARQLGGDAPLYAVVTTLQVIASFFTIPGMLWLASVVGG</sequence>
<feature type="transmembrane region" description="Helical" evidence="8">
    <location>
        <begin position="225"/>
        <end position="247"/>
    </location>
</feature>
<dbReference type="RefSeq" id="WP_141167371.1">
    <property type="nucleotide sequence ID" value="NZ_VHLH01000023.1"/>
</dbReference>
<feature type="transmembrane region" description="Helical" evidence="8">
    <location>
        <begin position="62"/>
        <end position="84"/>
    </location>
</feature>
<evidence type="ECO:0000313" key="9">
    <source>
        <dbReference type="EMBL" id="TPW27127.1"/>
    </source>
</evidence>
<feature type="transmembrane region" description="Helical" evidence="8">
    <location>
        <begin position="125"/>
        <end position="152"/>
    </location>
</feature>
<feature type="transmembrane region" description="Helical" evidence="8">
    <location>
        <begin position="253"/>
        <end position="273"/>
    </location>
</feature>
<evidence type="ECO:0000256" key="3">
    <source>
        <dbReference type="ARBA" id="ARBA00022448"/>
    </source>
</evidence>
<keyword evidence="5 8" id="KW-0812">Transmembrane</keyword>
<evidence type="ECO:0000256" key="6">
    <source>
        <dbReference type="ARBA" id="ARBA00022989"/>
    </source>
</evidence>
<proteinExistence type="inferred from homology"/>
<keyword evidence="7 8" id="KW-0472">Membrane</keyword>
<evidence type="ECO:0000313" key="10">
    <source>
        <dbReference type="Proteomes" id="UP000320314"/>
    </source>
</evidence>
<evidence type="ECO:0000256" key="2">
    <source>
        <dbReference type="ARBA" id="ARBA00010145"/>
    </source>
</evidence>
<comment type="similarity">
    <text evidence="2">Belongs to the auxin efflux carrier (TC 2.A.69) family.</text>
</comment>
<dbReference type="GO" id="GO:0005886">
    <property type="term" value="C:plasma membrane"/>
    <property type="evidence" value="ECO:0007669"/>
    <property type="project" value="UniProtKB-SubCell"/>
</dbReference>
<dbReference type="AlphaFoldDB" id="A0A506U5C3"/>
<dbReference type="OrthoDB" id="9805563at2"/>
<name>A0A506U5C3_9HYPH</name>